<sequence>MNHVTQKNVLGLGVATVLAIGIGVAITTSRQPQSEGSQAETYALPELRDHLNEVKSLTLSGAGQKVIATIERGDKGWTLKEKGGYPVDVAKLRKYLMDLSEARLLEPKTSNEQRYADLGVSDIGAADAKGVLVAIDGLGKPAQLIIGNPHTRGEATFVRRAGEKQSWLAKGSLVADKTPANWLDKSLMDISSNRIKDVRIQRPDGKSLHVFKELPTDTHFKVADIPKGRELSSEFAANAIGTTLTALTFEDVLPAAEAAPPADGKVHKATFTTFDGLTLTLNGWKKDEKAYARIEAALDEAAVEAAVVADQAKAKAEWEAKSASAPAAGGADAKPAAETAPLAVTDAAKDKAQRSEAIKNEFAQIRQRLDGWTFVLSTYKFSGVEKSMEDLLKPVEDKKAGAKAAAKPVLPGTTP</sequence>
<dbReference type="RefSeq" id="WP_261696544.1">
    <property type="nucleotide sequence ID" value="NZ_CP104694.1"/>
</dbReference>
<dbReference type="InterPro" id="IPR025641">
    <property type="entry name" value="DUF4340"/>
</dbReference>
<protein>
    <submittedName>
        <fullName evidence="2">DUF4340 domain-containing protein</fullName>
    </submittedName>
</protein>
<dbReference type="EMBL" id="CP104694">
    <property type="protein sequence ID" value="UXI69591.1"/>
    <property type="molecule type" value="Genomic_DNA"/>
</dbReference>
<reference evidence="2" key="1">
    <citation type="submission" date="2022-09" db="EMBL/GenBank/DDBJ databases">
        <title>Tahibacter sp. nov., isolated from a fresh water.</title>
        <authorList>
            <person name="Baek J.H."/>
            <person name="Lee J.K."/>
            <person name="Kim J.M."/>
            <person name="Jeon C.O."/>
        </authorList>
    </citation>
    <scope>NUCLEOTIDE SEQUENCE</scope>
    <source>
        <strain evidence="2">W38</strain>
    </source>
</reference>
<organism evidence="2 3">
    <name type="scientific">Tahibacter amnicola</name>
    <dbReference type="NCBI Taxonomy" id="2976241"/>
    <lineage>
        <taxon>Bacteria</taxon>
        <taxon>Pseudomonadati</taxon>
        <taxon>Pseudomonadota</taxon>
        <taxon>Gammaproteobacteria</taxon>
        <taxon>Lysobacterales</taxon>
        <taxon>Rhodanobacteraceae</taxon>
        <taxon>Tahibacter</taxon>
    </lineage>
</organism>
<accession>A0ABY6BHW9</accession>
<evidence type="ECO:0000259" key="1">
    <source>
        <dbReference type="Pfam" id="PF14238"/>
    </source>
</evidence>
<gene>
    <name evidence="2" type="ORF">N4264_08090</name>
</gene>
<name>A0ABY6BHW9_9GAMM</name>
<feature type="domain" description="DUF4340" evidence="1">
    <location>
        <begin position="77"/>
        <end position="259"/>
    </location>
</feature>
<proteinExistence type="predicted"/>
<dbReference type="Pfam" id="PF14238">
    <property type="entry name" value="DUF4340"/>
    <property type="match status" value="1"/>
</dbReference>
<dbReference type="Proteomes" id="UP001064632">
    <property type="component" value="Chromosome"/>
</dbReference>
<keyword evidence="3" id="KW-1185">Reference proteome</keyword>
<evidence type="ECO:0000313" key="2">
    <source>
        <dbReference type="EMBL" id="UXI69591.1"/>
    </source>
</evidence>
<evidence type="ECO:0000313" key="3">
    <source>
        <dbReference type="Proteomes" id="UP001064632"/>
    </source>
</evidence>